<proteinExistence type="predicted"/>
<keyword evidence="3" id="KW-1185">Reference proteome</keyword>
<evidence type="ECO:0000313" key="3">
    <source>
        <dbReference type="Proteomes" id="UP000294901"/>
    </source>
</evidence>
<dbReference type="Proteomes" id="UP000294901">
    <property type="component" value="Unassembled WGS sequence"/>
</dbReference>
<reference evidence="2 3" key="1">
    <citation type="submission" date="2019-03" db="EMBL/GenBank/DDBJ databases">
        <title>Sequencing the genomes of 1000 actinobacteria strains.</title>
        <authorList>
            <person name="Klenk H.-P."/>
        </authorList>
    </citation>
    <scope>NUCLEOTIDE SEQUENCE [LARGE SCALE GENOMIC DNA]</scope>
    <source>
        <strain evidence="2 3">DSM 43805</strain>
    </source>
</reference>
<protein>
    <submittedName>
        <fullName evidence="2">Uncharacterized protein DUF397</fullName>
    </submittedName>
</protein>
<dbReference type="AlphaFoldDB" id="A0A4R6JUB6"/>
<sequence length="70" mass="7912">MDNETAPGWHKSRRSSTGNCVEIKREGEQVLMRDTKDRSGPVLTFDIDAFRAFIAELKDERSPLTALDSD</sequence>
<gene>
    <name evidence="2" type="ORF">C8E87_1895</name>
</gene>
<dbReference type="EMBL" id="SNWR01000001">
    <property type="protein sequence ID" value="TDO38245.1"/>
    <property type="molecule type" value="Genomic_DNA"/>
</dbReference>
<evidence type="ECO:0000313" key="2">
    <source>
        <dbReference type="EMBL" id="TDO38245.1"/>
    </source>
</evidence>
<accession>A0A4R6JUB6</accession>
<dbReference type="InterPro" id="IPR007278">
    <property type="entry name" value="DUF397"/>
</dbReference>
<organism evidence="2 3">
    <name type="scientific">Paractinoplanes brasiliensis</name>
    <dbReference type="NCBI Taxonomy" id="52695"/>
    <lineage>
        <taxon>Bacteria</taxon>
        <taxon>Bacillati</taxon>
        <taxon>Actinomycetota</taxon>
        <taxon>Actinomycetes</taxon>
        <taxon>Micromonosporales</taxon>
        <taxon>Micromonosporaceae</taxon>
        <taxon>Paractinoplanes</taxon>
    </lineage>
</organism>
<comment type="caution">
    <text evidence="2">The sequence shown here is derived from an EMBL/GenBank/DDBJ whole genome shotgun (WGS) entry which is preliminary data.</text>
</comment>
<dbReference type="RefSeq" id="WP_239079986.1">
    <property type="nucleotide sequence ID" value="NZ_BOMD01000023.1"/>
</dbReference>
<dbReference type="Pfam" id="PF04149">
    <property type="entry name" value="DUF397"/>
    <property type="match status" value="1"/>
</dbReference>
<evidence type="ECO:0000259" key="1">
    <source>
        <dbReference type="Pfam" id="PF04149"/>
    </source>
</evidence>
<feature type="domain" description="DUF397" evidence="1">
    <location>
        <begin position="8"/>
        <end position="58"/>
    </location>
</feature>
<name>A0A4R6JUB6_9ACTN</name>